<proteinExistence type="inferred from homology"/>
<dbReference type="FunFam" id="1.20.200.10:FF:000015">
    <property type="entry name" value="argininosuccinate lyase isoform X2"/>
    <property type="match status" value="1"/>
</dbReference>
<evidence type="ECO:0000256" key="4">
    <source>
        <dbReference type="ARBA" id="ARBA00022571"/>
    </source>
</evidence>
<dbReference type="InterPro" id="IPR000362">
    <property type="entry name" value="Fumarate_lyase_fam"/>
</dbReference>
<evidence type="ECO:0000256" key="7">
    <source>
        <dbReference type="HAMAP-Rule" id="MF_00006"/>
    </source>
</evidence>
<dbReference type="InterPro" id="IPR024083">
    <property type="entry name" value="Fumarase/histidase_N"/>
</dbReference>
<keyword evidence="5 7" id="KW-0028">Amino-acid biosynthesis</keyword>
<protein>
    <recommendedName>
        <fullName evidence="3 7">Argininosuccinate lyase</fullName>
        <shortName evidence="7">ASAL</shortName>
        <ecNumber evidence="3 7">4.3.2.1</ecNumber>
    </recommendedName>
    <alternativeName>
        <fullName evidence="7">Arginosuccinase</fullName>
    </alternativeName>
</protein>
<name>A0A1U9NLS9_9BACT</name>
<dbReference type="Pfam" id="PF00206">
    <property type="entry name" value="Lyase_1"/>
    <property type="match status" value="1"/>
</dbReference>
<dbReference type="GO" id="GO:0042450">
    <property type="term" value="P:L-arginine biosynthetic process via ornithine"/>
    <property type="evidence" value="ECO:0007669"/>
    <property type="project" value="UniProtKB-UniRule"/>
</dbReference>
<comment type="similarity">
    <text evidence="7">Belongs to the lyase 1 family. Argininosuccinate lyase subfamily.</text>
</comment>
<dbReference type="STRING" id="1936003.STSP2_02068"/>
<dbReference type="PRINTS" id="PR00149">
    <property type="entry name" value="FUMRATELYASE"/>
</dbReference>
<dbReference type="SUPFAM" id="SSF48557">
    <property type="entry name" value="L-aspartase-like"/>
    <property type="match status" value="1"/>
</dbReference>
<dbReference type="NCBIfam" id="TIGR00838">
    <property type="entry name" value="argH"/>
    <property type="match status" value="1"/>
</dbReference>
<comment type="catalytic activity">
    <reaction evidence="1 7">
        <text>2-(N(omega)-L-arginino)succinate = fumarate + L-arginine</text>
        <dbReference type="Rhea" id="RHEA:24020"/>
        <dbReference type="ChEBI" id="CHEBI:29806"/>
        <dbReference type="ChEBI" id="CHEBI:32682"/>
        <dbReference type="ChEBI" id="CHEBI:57472"/>
        <dbReference type="EC" id="4.3.2.1"/>
    </reaction>
</comment>
<reference evidence="11" key="1">
    <citation type="submission" date="2017-02" db="EMBL/GenBank/DDBJ databases">
        <title>Comparative genomics and description of representatives of a novel lineage of planctomycetes thriving in anoxic sediments.</title>
        <authorList>
            <person name="Spring S."/>
            <person name="Bunk B."/>
            <person name="Sproer C."/>
        </authorList>
    </citation>
    <scope>NUCLEOTIDE SEQUENCE [LARGE SCALE GENOMIC DNA]</scope>
    <source>
        <strain evidence="11">ST-NAGAB-D1</strain>
    </source>
</reference>
<evidence type="ECO:0000256" key="3">
    <source>
        <dbReference type="ARBA" id="ARBA00012338"/>
    </source>
</evidence>
<keyword evidence="6 7" id="KW-0456">Lyase</keyword>
<evidence type="ECO:0000256" key="1">
    <source>
        <dbReference type="ARBA" id="ARBA00000985"/>
    </source>
</evidence>
<comment type="pathway">
    <text evidence="2 7">Amino-acid biosynthesis; L-arginine biosynthesis; L-arginine from L-ornithine and carbamoyl phosphate: step 3/3.</text>
</comment>
<dbReference type="GO" id="GO:0004056">
    <property type="term" value="F:argininosuccinate lyase activity"/>
    <property type="evidence" value="ECO:0007669"/>
    <property type="project" value="UniProtKB-UniRule"/>
</dbReference>
<dbReference type="OrthoDB" id="9769623at2"/>
<dbReference type="InterPro" id="IPR029419">
    <property type="entry name" value="Arg_succ_lyase_C"/>
</dbReference>
<organism evidence="10 11">
    <name type="scientific">Anaerohalosphaera lusitana</name>
    <dbReference type="NCBI Taxonomy" id="1936003"/>
    <lineage>
        <taxon>Bacteria</taxon>
        <taxon>Pseudomonadati</taxon>
        <taxon>Planctomycetota</taxon>
        <taxon>Phycisphaerae</taxon>
        <taxon>Sedimentisphaerales</taxon>
        <taxon>Anaerohalosphaeraceae</taxon>
        <taxon>Anaerohalosphaera</taxon>
    </lineage>
</organism>
<sequence length="462" mass="51348">MAKGEKSWEKRLSGEVDQLAVNYVESLSYDRRLYKYDIQGSIAHAQMLCAKGFLTADELDAIKGGLAQIQDEIEAGQFEFNVLQEDIHMAVEAALTEKIGDPGRKLHTGRSRNDQIATDMRLWMREEIDILRSKVRDLQGAFVELASKYTKDMMPAYTHLQRAQPIAIGAYLLSFVEMLERDYQRLGDCRKRVNVSPLGSGAVAGSTIPLDRAMTAELLGFEGVMRNSMDGMSDRDFCAEFTFACSLAAVHLSRFAEDFIIYSSSEFDFVRIDDKYCTSSSMMPQKRNPDMLELMRGKTGNIFGSLSAMLMMLKSQPSTYNRDMQEDKLHIFSAADVLRASLDIATAIVSNTQFKTADIAAGLDKGFLDATCLAEYLVRKGVPFRKAHGIVGGLVAECEKQGLAKLADLPLETFTDACDVIEKDVYDNLGATNVVKQYASAGSAGTKQVEEQVAFWRQEFGQ</sequence>
<dbReference type="InterPro" id="IPR008948">
    <property type="entry name" value="L-Aspartase-like"/>
</dbReference>
<dbReference type="RefSeq" id="WP_146662259.1">
    <property type="nucleotide sequence ID" value="NZ_CP019791.1"/>
</dbReference>
<dbReference type="PANTHER" id="PTHR43814:SF1">
    <property type="entry name" value="ARGININOSUCCINATE LYASE"/>
    <property type="match status" value="1"/>
</dbReference>
<dbReference type="AlphaFoldDB" id="A0A1U9NLS9"/>
<dbReference type="KEGG" id="alus:STSP2_02068"/>
<dbReference type="CDD" id="cd01359">
    <property type="entry name" value="Argininosuccinate_lyase"/>
    <property type="match status" value="1"/>
</dbReference>
<dbReference type="InterPro" id="IPR009049">
    <property type="entry name" value="Argininosuccinate_lyase"/>
</dbReference>
<evidence type="ECO:0000259" key="9">
    <source>
        <dbReference type="Pfam" id="PF14698"/>
    </source>
</evidence>
<feature type="domain" description="Fumarate lyase N-terminal" evidence="8">
    <location>
        <begin position="11"/>
        <end position="304"/>
    </location>
</feature>
<gene>
    <name evidence="10" type="primary">argH1</name>
    <name evidence="7" type="synonym">argH</name>
    <name evidence="10" type="ORF">STSP2_02068</name>
</gene>
<dbReference type="EMBL" id="CP019791">
    <property type="protein sequence ID" value="AQT68891.1"/>
    <property type="molecule type" value="Genomic_DNA"/>
</dbReference>
<dbReference type="FunFam" id="1.10.275.10:FF:000002">
    <property type="entry name" value="Argininosuccinate lyase"/>
    <property type="match status" value="1"/>
</dbReference>
<dbReference type="HAMAP" id="MF_00006">
    <property type="entry name" value="Arg_succ_lyase"/>
    <property type="match status" value="1"/>
</dbReference>
<keyword evidence="11" id="KW-1185">Reference proteome</keyword>
<accession>A0A1U9NLS9</accession>
<dbReference type="PANTHER" id="PTHR43814">
    <property type="entry name" value="ARGININOSUCCINATE LYASE"/>
    <property type="match status" value="1"/>
</dbReference>
<comment type="subcellular location">
    <subcellularLocation>
        <location evidence="7">Cytoplasm</location>
    </subcellularLocation>
</comment>
<evidence type="ECO:0000256" key="2">
    <source>
        <dbReference type="ARBA" id="ARBA00004941"/>
    </source>
</evidence>
<evidence type="ECO:0000313" key="11">
    <source>
        <dbReference type="Proteomes" id="UP000189674"/>
    </source>
</evidence>
<dbReference type="FunFam" id="1.10.40.30:FF:000001">
    <property type="entry name" value="Argininosuccinate lyase"/>
    <property type="match status" value="1"/>
</dbReference>
<evidence type="ECO:0000256" key="5">
    <source>
        <dbReference type="ARBA" id="ARBA00022605"/>
    </source>
</evidence>
<evidence type="ECO:0000313" key="10">
    <source>
        <dbReference type="EMBL" id="AQT68891.1"/>
    </source>
</evidence>
<dbReference type="GO" id="GO:0005829">
    <property type="term" value="C:cytosol"/>
    <property type="evidence" value="ECO:0007669"/>
    <property type="project" value="TreeGrafter"/>
</dbReference>
<evidence type="ECO:0000256" key="6">
    <source>
        <dbReference type="ARBA" id="ARBA00023239"/>
    </source>
</evidence>
<dbReference type="Proteomes" id="UP000189674">
    <property type="component" value="Chromosome"/>
</dbReference>
<dbReference type="UniPathway" id="UPA00068">
    <property type="reaction ID" value="UER00114"/>
</dbReference>
<evidence type="ECO:0000259" key="8">
    <source>
        <dbReference type="Pfam" id="PF00206"/>
    </source>
</evidence>
<feature type="domain" description="Argininosuccinate lyase C-terminal" evidence="9">
    <location>
        <begin position="367"/>
        <end position="435"/>
    </location>
</feature>
<dbReference type="Gene3D" id="1.10.275.10">
    <property type="entry name" value="Fumarase/aspartase (N-terminal domain)"/>
    <property type="match status" value="1"/>
</dbReference>
<dbReference type="EC" id="4.3.2.1" evidence="3 7"/>
<dbReference type="Gene3D" id="1.10.40.30">
    <property type="entry name" value="Fumarase/aspartase (C-terminal domain)"/>
    <property type="match status" value="1"/>
</dbReference>
<dbReference type="InterPro" id="IPR022761">
    <property type="entry name" value="Fumarate_lyase_N"/>
</dbReference>
<keyword evidence="4 7" id="KW-0055">Arginine biosynthesis</keyword>
<dbReference type="PRINTS" id="PR00145">
    <property type="entry name" value="ARGSUCLYASE"/>
</dbReference>
<keyword evidence="7" id="KW-0963">Cytoplasm</keyword>
<dbReference type="Gene3D" id="1.20.200.10">
    <property type="entry name" value="Fumarase/aspartase (Central domain)"/>
    <property type="match status" value="1"/>
</dbReference>
<dbReference type="Pfam" id="PF14698">
    <property type="entry name" value="ASL_C2"/>
    <property type="match status" value="1"/>
</dbReference>